<evidence type="ECO:0000313" key="3">
    <source>
        <dbReference type="Proteomes" id="UP000002770"/>
    </source>
</evidence>
<feature type="chain" id="PRO_5003521371" description="Legionella vir region protein" evidence="1">
    <location>
        <begin position="23"/>
        <end position="293"/>
    </location>
</feature>
<sequence>MYQKYVAIGMLGSMLSSPYAFASPASTEYVKASIDAVRTDFSSQINSINTNILATQNQIADITGNMNQLRVKTNELNTTLNELIMRLNSLTTKVSDSDSNTTNKIEIVQKQINELPLVTHQIGEIYQGGMIFYVDSTQQHGLIASLADLGDPIEWRNGEGGDRITNAKSHGLGAGEANTRLIISEQTIDEQGGNFAALVANNYQIGADGKSPCPTTMSATLTCYGGWYLPSDYELVLLHSSLKQMGLAGLKDELYWSSTEGDTTQAWLLDFYTGESKVQDKSTQAQIRAIRHF</sequence>
<name>G9EQA4_9GAMM</name>
<keyword evidence="3" id="KW-1185">Reference proteome</keyword>
<feature type="signal peptide" evidence="1">
    <location>
        <begin position="1"/>
        <end position="22"/>
    </location>
</feature>
<reference evidence="2 3" key="1">
    <citation type="journal article" date="2011" name="BMC Genomics">
        <title>Insight into cross-talk between intra-amoebal pathogens.</title>
        <authorList>
            <person name="Gimenez G."/>
            <person name="Bertelli C."/>
            <person name="Moliner C."/>
            <person name="Robert C."/>
            <person name="Raoult D."/>
            <person name="Fournier P.E."/>
            <person name="Greub G."/>
        </authorList>
    </citation>
    <scope>NUCLEOTIDE SEQUENCE [LARGE SCALE GENOMIC DNA]</scope>
    <source>
        <strain evidence="2 3">LLAP12</strain>
    </source>
</reference>
<organism evidence="2 3">
    <name type="scientific">Legionella drancourtii LLAP12</name>
    <dbReference type="NCBI Taxonomy" id="658187"/>
    <lineage>
        <taxon>Bacteria</taxon>
        <taxon>Pseudomonadati</taxon>
        <taxon>Pseudomonadota</taxon>
        <taxon>Gammaproteobacteria</taxon>
        <taxon>Legionellales</taxon>
        <taxon>Legionellaceae</taxon>
        <taxon>Legionella</taxon>
    </lineage>
</organism>
<dbReference type="HOGENOM" id="CLU_087572_0_0_6"/>
<keyword evidence="1" id="KW-0732">Signal</keyword>
<proteinExistence type="predicted"/>
<evidence type="ECO:0000256" key="1">
    <source>
        <dbReference type="SAM" id="SignalP"/>
    </source>
</evidence>
<dbReference type="EMBL" id="JH413829">
    <property type="protein sequence ID" value="EHL30499.1"/>
    <property type="molecule type" value="Genomic_DNA"/>
</dbReference>
<evidence type="ECO:0008006" key="4">
    <source>
        <dbReference type="Google" id="ProtNLM"/>
    </source>
</evidence>
<protein>
    <recommendedName>
        <fullName evidence="4">Legionella vir region protein</fullName>
    </recommendedName>
</protein>
<gene>
    <name evidence="2" type="ORF">LDG_7451</name>
</gene>
<dbReference type="eggNOG" id="COG0515">
    <property type="taxonomic scope" value="Bacteria"/>
</dbReference>
<dbReference type="STRING" id="658187.LDG_7451"/>
<dbReference type="Proteomes" id="UP000002770">
    <property type="component" value="Unassembled WGS sequence"/>
</dbReference>
<evidence type="ECO:0000313" key="2">
    <source>
        <dbReference type="EMBL" id="EHL30499.1"/>
    </source>
</evidence>
<dbReference type="InParanoid" id="G9EQA4"/>
<accession>G9EQA4</accession>
<dbReference type="AlphaFoldDB" id="G9EQA4"/>
<dbReference type="RefSeq" id="WP_006871359.1">
    <property type="nucleotide sequence ID" value="NZ_JH413829.1"/>
</dbReference>